<protein>
    <recommendedName>
        <fullName evidence="6">SLC12A transporter C-terminal domain-containing protein</fullName>
    </recommendedName>
</protein>
<feature type="region of interest" description="Disordered" evidence="5">
    <location>
        <begin position="53"/>
        <end position="76"/>
    </location>
</feature>
<dbReference type="Bgee" id="ENSOANG00000048033">
    <property type="expression patterns" value="Expressed in cerebellum and 1 other cell type or tissue"/>
</dbReference>
<evidence type="ECO:0000256" key="1">
    <source>
        <dbReference type="ARBA" id="ARBA00004141"/>
    </source>
</evidence>
<keyword evidence="8" id="KW-1185">Reference proteome</keyword>
<dbReference type="PANTHER" id="PTHR11827:SF54">
    <property type="entry name" value="SOLUTE CARRIER FAMILY 12 MEMBER 5"/>
    <property type="match status" value="1"/>
</dbReference>
<sequence length="185" mass="21439">MDDNSIQMKKDLTTFLYHLRITAEHESDISAYTYEKTLVMEQRSQILKQMHLTKNEREREVRTRPPRGTGEEATPDKVHLTWTKDKALAEKNKAPSPVSSEGIKDFFSMKPNQSNVRRMHTAVRLNEVIVKKSQEAKLVLLNMPGPPRNRKGDENYMEFLEVLTEHLDRVMLVRGGGREVITIYS</sequence>
<dbReference type="InParanoid" id="A0A6I8PHA5"/>
<evidence type="ECO:0000256" key="2">
    <source>
        <dbReference type="ARBA" id="ARBA00022692"/>
    </source>
</evidence>
<dbReference type="PANTHER" id="PTHR11827">
    <property type="entry name" value="SOLUTE CARRIER FAMILY 12, CATION COTRANSPORTERS"/>
    <property type="match status" value="1"/>
</dbReference>
<dbReference type="Pfam" id="PF03522">
    <property type="entry name" value="SLC12"/>
    <property type="match status" value="1"/>
</dbReference>
<organism evidence="7 8">
    <name type="scientific">Ornithorhynchus anatinus</name>
    <name type="common">Duckbill platypus</name>
    <dbReference type="NCBI Taxonomy" id="9258"/>
    <lineage>
        <taxon>Eukaryota</taxon>
        <taxon>Metazoa</taxon>
        <taxon>Chordata</taxon>
        <taxon>Craniata</taxon>
        <taxon>Vertebrata</taxon>
        <taxon>Euteleostomi</taxon>
        <taxon>Mammalia</taxon>
        <taxon>Monotremata</taxon>
        <taxon>Ornithorhynchidae</taxon>
        <taxon>Ornithorhynchus</taxon>
    </lineage>
</organism>
<evidence type="ECO:0000256" key="3">
    <source>
        <dbReference type="ARBA" id="ARBA00022989"/>
    </source>
</evidence>
<reference evidence="7" key="2">
    <citation type="submission" date="2025-09" db="UniProtKB">
        <authorList>
            <consortium name="Ensembl"/>
        </authorList>
    </citation>
    <scope>IDENTIFICATION</scope>
    <source>
        <strain evidence="7">Glennie</strain>
    </source>
</reference>
<reference evidence="7" key="1">
    <citation type="submission" date="2025-08" db="UniProtKB">
        <authorList>
            <consortium name="Ensembl"/>
        </authorList>
    </citation>
    <scope>IDENTIFICATION</scope>
    <source>
        <strain evidence="7">Glennie</strain>
    </source>
</reference>
<dbReference type="InterPro" id="IPR018491">
    <property type="entry name" value="SLC12_C"/>
</dbReference>
<evidence type="ECO:0000259" key="6">
    <source>
        <dbReference type="Pfam" id="PF03522"/>
    </source>
</evidence>
<accession>A0A6I8PHA5</accession>
<comment type="subcellular location">
    <subcellularLocation>
        <location evidence="1">Membrane</location>
        <topology evidence="1">Multi-pass membrane protein</topology>
    </subcellularLocation>
</comment>
<evidence type="ECO:0000313" key="8">
    <source>
        <dbReference type="Proteomes" id="UP000002279"/>
    </source>
</evidence>
<dbReference type="Proteomes" id="UP000002279">
    <property type="component" value="Unplaced"/>
</dbReference>
<proteinExistence type="predicted"/>
<name>A0A6I8PHA5_ORNAN</name>
<dbReference type="GeneTree" id="ENSGT00940000160827"/>
<dbReference type="OMA" id="ISACTYE"/>
<feature type="domain" description="SLC12A transporter C-terminal" evidence="6">
    <location>
        <begin position="116"/>
        <end position="185"/>
    </location>
</feature>
<dbReference type="GO" id="GO:0015377">
    <property type="term" value="F:chloride:monoatomic cation symporter activity"/>
    <property type="evidence" value="ECO:0007669"/>
    <property type="project" value="InterPro"/>
</dbReference>
<evidence type="ECO:0000313" key="7">
    <source>
        <dbReference type="Ensembl" id="ENSOANP00000052032.1"/>
    </source>
</evidence>
<keyword evidence="4" id="KW-0472">Membrane</keyword>
<dbReference type="GO" id="GO:0016020">
    <property type="term" value="C:membrane"/>
    <property type="evidence" value="ECO:0007669"/>
    <property type="project" value="UniProtKB-SubCell"/>
</dbReference>
<dbReference type="InterPro" id="IPR004842">
    <property type="entry name" value="SLC12A_fam"/>
</dbReference>
<dbReference type="Ensembl" id="ENSOANT00000076749.1">
    <property type="protein sequence ID" value="ENSOANP00000052032.1"/>
    <property type="gene ID" value="ENSOANG00000048033.1"/>
</dbReference>
<keyword evidence="2" id="KW-0812">Transmembrane</keyword>
<evidence type="ECO:0000256" key="4">
    <source>
        <dbReference type="ARBA" id="ARBA00023136"/>
    </source>
</evidence>
<evidence type="ECO:0000256" key="5">
    <source>
        <dbReference type="SAM" id="MobiDB-lite"/>
    </source>
</evidence>
<dbReference type="AlphaFoldDB" id="A0A6I8PHA5"/>
<keyword evidence="3" id="KW-1133">Transmembrane helix</keyword>
<feature type="compositionally biased region" description="Basic and acidic residues" evidence="5">
    <location>
        <begin position="53"/>
        <end position="63"/>
    </location>
</feature>